<feature type="compositionally biased region" description="Basic and acidic residues" evidence="1">
    <location>
        <begin position="67"/>
        <end position="83"/>
    </location>
</feature>
<protein>
    <submittedName>
        <fullName evidence="2">Uncharacterized protein</fullName>
    </submittedName>
</protein>
<comment type="caution">
    <text evidence="2">The sequence shown here is derived from an EMBL/GenBank/DDBJ whole genome shotgun (WGS) entry which is preliminary data.</text>
</comment>
<keyword evidence="3" id="KW-1185">Reference proteome</keyword>
<dbReference type="AlphaFoldDB" id="A0A9X0CCY8"/>
<evidence type="ECO:0000313" key="3">
    <source>
        <dbReference type="Proteomes" id="UP001163046"/>
    </source>
</evidence>
<name>A0A9X0CCY8_9CNID</name>
<evidence type="ECO:0000313" key="2">
    <source>
        <dbReference type="EMBL" id="KAJ7322025.1"/>
    </source>
</evidence>
<gene>
    <name evidence="2" type="ORF">OS493_033187</name>
</gene>
<accession>A0A9X0CCY8</accession>
<reference evidence="2" key="1">
    <citation type="submission" date="2023-01" db="EMBL/GenBank/DDBJ databases">
        <title>Genome assembly of the deep-sea coral Lophelia pertusa.</title>
        <authorList>
            <person name="Herrera S."/>
            <person name="Cordes E."/>
        </authorList>
    </citation>
    <scope>NUCLEOTIDE SEQUENCE</scope>
    <source>
        <strain evidence="2">USNM1676648</strain>
        <tissue evidence="2">Polyp</tissue>
    </source>
</reference>
<organism evidence="2 3">
    <name type="scientific">Desmophyllum pertusum</name>
    <dbReference type="NCBI Taxonomy" id="174260"/>
    <lineage>
        <taxon>Eukaryota</taxon>
        <taxon>Metazoa</taxon>
        <taxon>Cnidaria</taxon>
        <taxon>Anthozoa</taxon>
        <taxon>Hexacorallia</taxon>
        <taxon>Scleractinia</taxon>
        <taxon>Caryophylliina</taxon>
        <taxon>Caryophylliidae</taxon>
        <taxon>Desmophyllum</taxon>
    </lineage>
</organism>
<sequence>MSSESESEYSYDSDEQEIDEEDCFSVKDAERELSILDEQQGKINEASEASFSYDEEDHKGFWHKQKTKECQSDEESGDLKGKADKSQILAPVIIHDPTIFLTERTEGKEIESKLLVAIKHALESRVHSIFTLKHLETSQEQKQ</sequence>
<dbReference type="Proteomes" id="UP001163046">
    <property type="component" value="Unassembled WGS sequence"/>
</dbReference>
<feature type="region of interest" description="Disordered" evidence="1">
    <location>
        <begin position="62"/>
        <end position="83"/>
    </location>
</feature>
<feature type="region of interest" description="Disordered" evidence="1">
    <location>
        <begin position="36"/>
        <end position="55"/>
    </location>
</feature>
<proteinExistence type="predicted"/>
<feature type="region of interest" description="Disordered" evidence="1">
    <location>
        <begin position="1"/>
        <end position="22"/>
    </location>
</feature>
<evidence type="ECO:0000256" key="1">
    <source>
        <dbReference type="SAM" id="MobiDB-lite"/>
    </source>
</evidence>
<dbReference type="EMBL" id="MU827820">
    <property type="protein sequence ID" value="KAJ7322025.1"/>
    <property type="molecule type" value="Genomic_DNA"/>
</dbReference>